<evidence type="ECO:0000256" key="8">
    <source>
        <dbReference type="ARBA" id="ARBA00023268"/>
    </source>
</evidence>
<dbReference type="EC" id="2.3.1.180" evidence="10"/>
<keyword evidence="8 10" id="KW-0511">Multifunctional enzyme</keyword>
<dbReference type="InterPro" id="IPR013751">
    <property type="entry name" value="ACP_syn_III_N"/>
</dbReference>
<reference evidence="13" key="1">
    <citation type="journal article" date="2021" name="PeerJ">
        <title>Extensive microbial diversity within the chicken gut microbiome revealed by metagenomics and culture.</title>
        <authorList>
            <person name="Gilroy R."/>
            <person name="Ravi A."/>
            <person name="Getino M."/>
            <person name="Pursley I."/>
            <person name="Horton D.L."/>
            <person name="Alikhan N.F."/>
            <person name="Baker D."/>
            <person name="Gharbi K."/>
            <person name="Hall N."/>
            <person name="Watson M."/>
            <person name="Adriaenssens E.M."/>
            <person name="Foster-Nyarko E."/>
            <person name="Jarju S."/>
            <person name="Secka A."/>
            <person name="Antonio M."/>
            <person name="Oren A."/>
            <person name="Chaudhuri R.R."/>
            <person name="La Ragione R."/>
            <person name="Hildebrand F."/>
            <person name="Pallen M.J."/>
        </authorList>
    </citation>
    <scope>NUCLEOTIDE SEQUENCE</scope>
    <source>
        <strain evidence="13">ChiHecec2B26-446</strain>
    </source>
</reference>
<dbReference type="AlphaFoldDB" id="A0A9D1PWQ2"/>
<comment type="subunit">
    <text evidence="10">Homodimer.</text>
</comment>
<feature type="domain" description="Beta-ketoacyl-[acyl-carrier-protein] synthase III N-terminal" evidence="12">
    <location>
        <begin position="107"/>
        <end position="181"/>
    </location>
</feature>
<evidence type="ECO:0000256" key="1">
    <source>
        <dbReference type="ARBA" id="ARBA00008642"/>
    </source>
</evidence>
<dbReference type="PANTHER" id="PTHR34069">
    <property type="entry name" value="3-OXOACYL-[ACYL-CARRIER-PROTEIN] SYNTHASE 3"/>
    <property type="match status" value="1"/>
</dbReference>
<gene>
    <name evidence="10" type="primary">fabH</name>
    <name evidence="13" type="ORF">H9894_03120</name>
</gene>
<dbReference type="EMBL" id="DXHV01000035">
    <property type="protein sequence ID" value="HIW00164.1"/>
    <property type="molecule type" value="Genomic_DNA"/>
</dbReference>
<evidence type="ECO:0000256" key="10">
    <source>
        <dbReference type="HAMAP-Rule" id="MF_01815"/>
    </source>
</evidence>
<evidence type="ECO:0000256" key="9">
    <source>
        <dbReference type="ARBA" id="ARBA00023315"/>
    </source>
</evidence>
<dbReference type="GO" id="GO:0004315">
    <property type="term" value="F:3-oxoacyl-[acyl-carrier-protein] synthase activity"/>
    <property type="evidence" value="ECO:0007669"/>
    <property type="project" value="InterPro"/>
</dbReference>
<evidence type="ECO:0000256" key="6">
    <source>
        <dbReference type="ARBA" id="ARBA00023098"/>
    </source>
</evidence>
<comment type="subcellular location">
    <subcellularLocation>
        <location evidence="10">Cytoplasm</location>
    </subcellularLocation>
</comment>
<keyword evidence="6 10" id="KW-0443">Lipid metabolism</keyword>
<dbReference type="Gene3D" id="3.40.47.10">
    <property type="match status" value="1"/>
</dbReference>
<feature type="domain" description="Beta-ketoacyl-[acyl-carrier-protein] synthase III C-terminal" evidence="11">
    <location>
        <begin position="238"/>
        <end position="326"/>
    </location>
</feature>
<keyword evidence="3 10" id="KW-0444">Lipid biosynthesis</keyword>
<feature type="active site" evidence="10">
    <location>
        <position position="113"/>
    </location>
</feature>
<evidence type="ECO:0000313" key="13">
    <source>
        <dbReference type="EMBL" id="HIW00164.1"/>
    </source>
</evidence>
<dbReference type="NCBIfam" id="TIGR00747">
    <property type="entry name" value="fabH"/>
    <property type="match status" value="1"/>
</dbReference>
<dbReference type="GO" id="GO:0044550">
    <property type="term" value="P:secondary metabolite biosynthetic process"/>
    <property type="evidence" value="ECO:0007669"/>
    <property type="project" value="TreeGrafter"/>
</dbReference>
<evidence type="ECO:0000313" key="14">
    <source>
        <dbReference type="Proteomes" id="UP000886752"/>
    </source>
</evidence>
<organism evidence="13 14">
    <name type="scientific">Candidatus Desulfovibrio intestinipullorum</name>
    <dbReference type="NCBI Taxonomy" id="2838536"/>
    <lineage>
        <taxon>Bacteria</taxon>
        <taxon>Pseudomonadati</taxon>
        <taxon>Thermodesulfobacteriota</taxon>
        <taxon>Desulfovibrionia</taxon>
        <taxon>Desulfovibrionales</taxon>
        <taxon>Desulfovibrionaceae</taxon>
        <taxon>Desulfovibrio</taxon>
    </lineage>
</organism>
<dbReference type="SUPFAM" id="SSF53901">
    <property type="entry name" value="Thiolase-like"/>
    <property type="match status" value="1"/>
</dbReference>
<evidence type="ECO:0000256" key="2">
    <source>
        <dbReference type="ARBA" id="ARBA00022490"/>
    </source>
</evidence>
<dbReference type="GO" id="GO:0033818">
    <property type="term" value="F:beta-ketoacyl-acyl-carrier-protein synthase III activity"/>
    <property type="evidence" value="ECO:0007669"/>
    <property type="project" value="UniProtKB-UniRule"/>
</dbReference>
<evidence type="ECO:0000256" key="7">
    <source>
        <dbReference type="ARBA" id="ARBA00023160"/>
    </source>
</evidence>
<feature type="region of interest" description="ACP-binding" evidence="10">
    <location>
        <begin position="255"/>
        <end position="259"/>
    </location>
</feature>
<evidence type="ECO:0000256" key="4">
    <source>
        <dbReference type="ARBA" id="ARBA00022679"/>
    </source>
</evidence>
<sequence>MTELYLHSFALHTPKTVLSNDDLTRVVDTSDEWIRTRTGISFRHKAEAGENASDLGTQAALKALERANVSAADLTHVIVATGTPDNLSPSVACIVAANVGAGHVMAFDISAACTGFIYGLSVCRAFLQADPSARILFVCTETLTRRVNWEDRTTCVLFGDGAGAMVISAEEEGALARLEDVVCLSDGHARDLIIVGGGTSCAYKKGDPVDECFFIRMNGRETYKYAVRNMTSICKDLLARNNYEIGDVALLVAHQANIRIVEAVGERLGISTDHVFTNLANYGNTSSASIPIALSEALDKGCLARGDLVLTTAFGSGLTWGGALIRF</sequence>
<dbReference type="InterPro" id="IPR004655">
    <property type="entry name" value="FabH"/>
</dbReference>
<evidence type="ECO:0000259" key="12">
    <source>
        <dbReference type="Pfam" id="PF08545"/>
    </source>
</evidence>
<dbReference type="InterPro" id="IPR013747">
    <property type="entry name" value="ACP_syn_III_C"/>
</dbReference>
<keyword evidence="5 10" id="KW-0276">Fatty acid metabolism</keyword>
<keyword evidence="2 10" id="KW-0963">Cytoplasm</keyword>
<dbReference type="Pfam" id="PF08541">
    <property type="entry name" value="ACP_syn_III_C"/>
    <property type="match status" value="1"/>
</dbReference>
<dbReference type="PANTHER" id="PTHR34069:SF2">
    <property type="entry name" value="BETA-KETOACYL-[ACYL-CARRIER-PROTEIN] SYNTHASE III"/>
    <property type="match status" value="1"/>
</dbReference>
<keyword evidence="7 10" id="KW-0275">Fatty acid biosynthesis</keyword>
<keyword evidence="9 10" id="KW-0012">Acyltransferase</keyword>
<dbReference type="Pfam" id="PF08545">
    <property type="entry name" value="ACP_syn_III"/>
    <property type="match status" value="1"/>
</dbReference>
<comment type="catalytic activity">
    <reaction evidence="10">
        <text>malonyl-[ACP] + acetyl-CoA + H(+) = 3-oxobutanoyl-[ACP] + CO2 + CoA</text>
        <dbReference type="Rhea" id="RHEA:12080"/>
        <dbReference type="Rhea" id="RHEA-COMP:9623"/>
        <dbReference type="Rhea" id="RHEA-COMP:9625"/>
        <dbReference type="ChEBI" id="CHEBI:15378"/>
        <dbReference type="ChEBI" id="CHEBI:16526"/>
        <dbReference type="ChEBI" id="CHEBI:57287"/>
        <dbReference type="ChEBI" id="CHEBI:57288"/>
        <dbReference type="ChEBI" id="CHEBI:78449"/>
        <dbReference type="ChEBI" id="CHEBI:78450"/>
        <dbReference type="EC" id="2.3.1.180"/>
    </reaction>
</comment>
<dbReference type="GO" id="GO:0006633">
    <property type="term" value="P:fatty acid biosynthetic process"/>
    <property type="evidence" value="ECO:0007669"/>
    <property type="project" value="UniProtKB-UniRule"/>
</dbReference>
<evidence type="ECO:0000256" key="3">
    <source>
        <dbReference type="ARBA" id="ARBA00022516"/>
    </source>
</evidence>
<dbReference type="HAMAP" id="MF_01815">
    <property type="entry name" value="FabH"/>
    <property type="match status" value="1"/>
</dbReference>
<dbReference type="Proteomes" id="UP000886752">
    <property type="component" value="Unassembled WGS sequence"/>
</dbReference>
<protein>
    <recommendedName>
        <fullName evidence="10">Beta-ketoacyl-[acyl-carrier-protein] synthase III</fullName>
        <shortName evidence="10">Beta-ketoacyl-ACP synthase III</shortName>
        <shortName evidence="10">KAS III</shortName>
        <ecNumber evidence="10">2.3.1.180</ecNumber>
    </recommendedName>
    <alternativeName>
        <fullName evidence="10">3-oxoacyl-[acyl-carrier-protein] synthase 3</fullName>
    </alternativeName>
    <alternativeName>
        <fullName evidence="10">3-oxoacyl-[acyl-carrier-protein] synthase III</fullName>
    </alternativeName>
</protein>
<proteinExistence type="inferred from homology"/>
<comment type="caution">
    <text evidence="13">The sequence shown here is derived from an EMBL/GenBank/DDBJ whole genome shotgun (WGS) entry which is preliminary data.</text>
</comment>
<name>A0A9D1PWQ2_9BACT</name>
<comment type="domain">
    <text evidence="10">The last Arg residue of the ACP-binding site is essential for the weak association between ACP/AcpP and FabH.</text>
</comment>
<dbReference type="InterPro" id="IPR016039">
    <property type="entry name" value="Thiolase-like"/>
</dbReference>
<feature type="active site" evidence="10">
    <location>
        <position position="254"/>
    </location>
</feature>
<keyword evidence="4 10" id="KW-0808">Transferase</keyword>
<reference evidence="13" key="2">
    <citation type="submission" date="2021-04" db="EMBL/GenBank/DDBJ databases">
        <authorList>
            <person name="Gilroy R."/>
        </authorList>
    </citation>
    <scope>NUCLEOTIDE SEQUENCE</scope>
    <source>
        <strain evidence="13">ChiHecec2B26-446</strain>
    </source>
</reference>
<dbReference type="GO" id="GO:0005737">
    <property type="term" value="C:cytoplasm"/>
    <property type="evidence" value="ECO:0007669"/>
    <property type="project" value="UniProtKB-SubCell"/>
</dbReference>
<dbReference type="CDD" id="cd00830">
    <property type="entry name" value="KAS_III"/>
    <property type="match status" value="1"/>
</dbReference>
<evidence type="ECO:0000259" key="11">
    <source>
        <dbReference type="Pfam" id="PF08541"/>
    </source>
</evidence>
<comment type="function">
    <text evidence="10">Catalyzes the condensation reaction of fatty acid synthesis by the addition to an acyl acceptor of two carbons from malonyl-ACP. Catalyzes the first condensation reaction which initiates fatty acid synthesis and may therefore play a role in governing the total rate of fatty acid production. Possesses both acetoacetyl-ACP synthase and acetyl transacylase activities. Its substrate specificity determines the biosynthesis of branched-chain and/or straight-chain of fatty acids.</text>
</comment>
<feature type="active site" evidence="10">
    <location>
        <position position="284"/>
    </location>
</feature>
<accession>A0A9D1PWQ2</accession>
<comment type="similarity">
    <text evidence="1 10">Belongs to the thiolase-like superfamily. FabH family.</text>
</comment>
<evidence type="ECO:0000256" key="5">
    <source>
        <dbReference type="ARBA" id="ARBA00022832"/>
    </source>
</evidence>
<dbReference type="NCBIfam" id="NF006829">
    <property type="entry name" value="PRK09352.1"/>
    <property type="match status" value="1"/>
</dbReference>
<comment type="pathway">
    <text evidence="10">Lipid metabolism; fatty acid biosynthesis.</text>
</comment>